<evidence type="ECO:0000313" key="1">
    <source>
        <dbReference type="EMBL" id="RHX82204.1"/>
    </source>
</evidence>
<name>A0ABX9M7Z3_9LEPT</name>
<sequence>MEKIYIYSSEILEEYPALLSQSIELEVELFNRDQPEIKKRKIYKGSSFPPEGYRFEDGELKALSLSEKADRGLISIPEDQKIENERLVPKTNLELLQAGILTISAYKQKKIAEIYFKFDEAMDQIFSKYPKSEPFSWPILVPQARQWISANSLEKENLKSSLVALVSESKSQEDEDITELANSILNKSNRYELFCGICKRIKRELIFQIESNAKTNVSVLYQELESIKIDFPAFQE</sequence>
<reference evidence="2" key="1">
    <citation type="submission" date="2018-05" db="EMBL/GenBank/DDBJ databases">
        <title>Leptospira yasudae sp. nov. and Leptospira stimsonii sp. nov., two pathogenic species of the genus Leptospira isolated from environmental sources.</title>
        <authorList>
            <person name="Casanovas-Massana A."/>
            <person name="Hamond C."/>
            <person name="Santos L.A."/>
            <person name="Hacker K.P."/>
            <person name="Balassiano I."/>
            <person name="Medeiros M.A."/>
            <person name="Reis M.G."/>
            <person name="Ko A.I."/>
            <person name="Wunder E.A."/>
        </authorList>
    </citation>
    <scope>NUCLEOTIDE SEQUENCE [LARGE SCALE GENOMIC DNA]</scope>
    <source>
        <strain evidence="2">B21</strain>
    </source>
</reference>
<evidence type="ECO:0000313" key="2">
    <source>
        <dbReference type="Proteomes" id="UP000285569"/>
    </source>
</evidence>
<organism evidence="1 2">
    <name type="scientific">Leptospira yasudae</name>
    <dbReference type="NCBI Taxonomy" id="2202201"/>
    <lineage>
        <taxon>Bacteria</taxon>
        <taxon>Pseudomonadati</taxon>
        <taxon>Spirochaetota</taxon>
        <taxon>Spirochaetia</taxon>
        <taxon>Leptospirales</taxon>
        <taxon>Leptospiraceae</taxon>
        <taxon>Leptospira</taxon>
    </lineage>
</organism>
<comment type="caution">
    <text evidence="1">The sequence shown here is derived from an EMBL/GenBank/DDBJ whole genome shotgun (WGS) entry which is preliminary data.</text>
</comment>
<dbReference type="RefSeq" id="WP_118954339.1">
    <property type="nucleotide sequence ID" value="NZ_QHCR01000001.1"/>
</dbReference>
<proteinExistence type="predicted"/>
<keyword evidence="2" id="KW-1185">Reference proteome</keyword>
<protein>
    <submittedName>
        <fullName evidence="1">Uncharacterized protein</fullName>
    </submittedName>
</protein>
<accession>A0ABX9M7Z3</accession>
<reference evidence="1 2" key="2">
    <citation type="journal article" date="2020" name="Int. J. Syst. Evol. Microbiol.">
        <title>Leptospira yasudae sp. nov. and Leptospira stimsonii sp. nov., two new species of the pathogenic group isolated from environmental sources.</title>
        <authorList>
            <person name="Casanovas-Massana A."/>
            <person name="Hamond C."/>
            <person name="Santos L.A."/>
            <person name="de Oliveira D."/>
            <person name="Hacker K.P."/>
            <person name="Balassiano I."/>
            <person name="Costa F."/>
            <person name="Medeiros M.A."/>
            <person name="Reis M.G."/>
            <person name="Ko A.I."/>
            <person name="Wunder E.A."/>
        </authorList>
    </citation>
    <scope>NUCLEOTIDE SEQUENCE [LARGE SCALE GENOMIC DNA]</scope>
    <source>
        <strain evidence="1 2">B21</strain>
    </source>
</reference>
<dbReference type="Proteomes" id="UP000285569">
    <property type="component" value="Unassembled WGS sequence"/>
</dbReference>
<gene>
    <name evidence="1" type="ORF">DLM77_01730</name>
</gene>
<dbReference type="EMBL" id="QHCR01000001">
    <property type="protein sequence ID" value="RHX82204.1"/>
    <property type="molecule type" value="Genomic_DNA"/>
</dbReference>